<organism evidence="2 3">
    <name type="scientific">Priestia endophytica DSM 13796</name>
    <dbReference type="NCBI Taxonomy" id="1121089"/>
    <lineage>
        <taxon>Bacteria</taxon>
        <taxon>Bacillati</taxon>
        <taxon>Bacillota</taxon>
        <taxon>Bacilli</taxon>
        <taxon>Bacillales</taxon>
        <taxon>Bacillaceae</taxon>
        <taxon>Priestia</taxon>
    </lineage>
</organism>
<protein>
    <recommendedName>
        <fullName evidence="1">Sublancin immunity protein SunI-like PH domain-containing protein</fullName>
    </recommendedName>
</protein>
<accession>A0A1I5YP72</accession>
<comment type="caution">
    <text evidence="2">The sequence shown here is derived from an EMBL/GenBank/DDBJ whole genome shotgun (WGS) entry which is preliminary data.</text>
</comment>
<name>A0A1I5YP72_9BACI</name>
<dbReference type="InterPro" id="IPR055365">
    <property type="entry name" value="PH_SunI-like"/>
</dbReference>
<dbReference type="EMBL" id="FOXX01000003">
    <property type="protein sequence ID" value="SFQ46039.1"/>
    <property type="molecule type" value="Genomic_DNA"/>
</dbReference>
<evidence type="ECO:0000313" key="2">
    <source>
        <dbReference type="EMBL" id="SFQ46039.1"/>
    </source>
</evidence>
<feature type="domain" description="Sublancin immunity protein SunI-like PH" evidence="1">
    <location>
        <begin position="5"/>
        <end position="85"/>
    </location>
</feature>
<keyword evidence="3" id="KW-1185">Reference proteome</keyword>
<proteinExistence type="predicted"/>
<sequence>MFTVEIDVKRTKEELIVKWQLAKFNIALEDIIEVTDDDTYGGKDIDAIRIGSPYGTTDRIFIKTKKENYILFTTNKSTLLKEINSYFQV</sequence>
<dbReference type="RefSeq" id="WP_061802783.1">
    <property type="nucleotide sequence ID" value="NZ_FOXX01000003.1"/>
</dbReference>
<dbReference type="Proteomes" id="UP000182762">
    <property type="component" value="Unassembled WGS sequence"/>
</dbReference>
<reference evidence="2 3" key="1">
    <citation type="submission" date="2016-10" db="EMBL/GenBank/DDBJ databases">
        <authorList>
            <person name="Varghese N."/>
            <person name="Submissions S."/>
        </authorList>
    </citation>
    <scope>NUCLEOTIDE SEQUENCE [LARGE SCALE GENOMIC DNA]</scope>
    <source>
        <strain evidence="2 3">DSM 13796</strain>
    </source>
</reference>
<dbReference type="Pfam" id="PF23491">
    <property type="entry name" value="bPH_8"/>
    <property type="match status" value="1"/>
</dbReference>
<dbReference type="GeneID" id="93710172"/>
<gene>
    <name evidence="2" type="ORF">SAMN02745910_01458</name>
</gene>
<evidence type="ECO:0000259" key="1">
    <source>
        <dbReference type="Pfam" id="PF23491"/>
    </source>
</evidence>
<evidence type="ECO:0000313" key="3">
    <source>
        <dbReference type="Proteomes" id="UP000182762"/>
    </source>
</evidence>